<evidence type="ECO:0000313" key="1">
    <source>
        <dbReference type="EMBL" id="MFD1886777.1"/>
    </source>
</evidence>
<proteinExistence type="predicted"/>
<sequence>MKNTDKQITFETARTIAEKAASEQLKDYANEETSFLSHEFMEAEYCWFFFRNKNIFGPPEQVLRWDCAFAVSKKGELNLIGDFSEDAKELEDYLQKMSNYFKERGL</sequence>
<comment type="caution">
    <text evidence="1">The sequence shown here is derived from an EMBL/GenBank/DDBJ whole genome shotgun (WGS) entry which is preliminary data.</text>
</comment>
<dbReference type="EMBL" id="JBHUEH010000016">
    <property type="protein sequence ID" value="MFD1886777.1"/>
    <property type="molecule type" value="Genomic_DNA"/>
</dbReference>
<evidence type="ECO:0000313" key="2">
    <source>
        <dbReference type="Proteomes" id="UP001597233"/>
    </source>
</evidence>
<dbReference type="Proteomes" id="UP001597233">
    <property type="component" value="Unassembled WGS sequence"/>
</dbReference>
<organism evidence="1 2">
    <name type="scientific">Paenibacillus wenxiniae</name>
    <dbReference type="NCBI Taxonomy" id="1636843"/>
    <lineage>
        <taxon>Bacteria</taxon>
        <taxon>Bacillati</taxon>
        <taxon>Bacillota</taxon>
        <taxon>Bacilli</taxon>
        <taxon>Bacillales</taxon>
        <taxon>Paenibacillaceae</taxon>
        <taxon>Paenibacillus</taxon>
    </lineage>
</organism>
<protein>
    <submittedName>
        <fullName evidence="1">Uncharacterized protein</fullName>
    </submittedName>
</protein>
<keyword evidence="2" id="KW-1185">Reference proteome</keyword>
<dbReference type="RefSeq" id="WP_347326102.1">
    <property type="nucleotide sequence ID" value="NZ_JBCGUH010000009.1"/>
</dbReference>
<reference evidence="2" key="1">
    <citation type="journal article" date="2019" name="Int. J. Syst. Evol. Microbiol.">
        <title>The Global Catalogue of Microorganisms (GCM) 10K type strain sequencing project: providing services to taxonomists for standard genome sequencing and annotation.</title>
        <authorList>
            <consortium name="The Broad Institute Genomics Platform"/>
            <consortium name="The Broad Institute Genome Sequencing Center for Infectious Disease"/>
            <person name="Wu L."/>
            <person name="Ma J."/>
        </authorList>
    </citation>
    <scope>NUCLEOTIDE SEQUENCE [LARGE SCALE GENOMIC DNA]</scope>
    <source>
        <strain evidence="2">CCUG 54950</strain>
    </source>
</reference>
<accession>A0ABW4RKE8</accession>
<gene>
    <name evidence="1" type="ORF">ACFSC9_14705</name>
</gene>
<name>A0ABW4RKE8_9BACL</name>